<feature type="binding site" evidence="5">
    <location>
        <position position="146"/>
    </location>
    <ligand>
        <name>S-adenosyl-L-methionine</name>
        <dbReference type="ChEBI" id="CHEBI:59789"/>
    </ligand>
</feature>
<comment type="catalytic activity">
    <reaction evidence="5">
        <text>a 3,4-dihydroxy-5-(all-trans-polyprenyl)benzoate + S-adenosyl-L-methionine = a 4-hydroxy-3-methoxy-5-(all-trans-polyprenyl)benzoate + S-adenosyl-L-homocysteine + H(+)</text>
        <dbReference type="Rhea" id="RHEA:44452"/>
        <dbReference type="Rhea" id="RHEA-COMP:10930"/>
        <dbReference type="Rhea" id="RHEA-COMP:10931"/>
        <dbReference type="ChEBI" id="CHEBI:15378"/>
        <dbReference type="ChEBI" id="CHEBI:57856"/>
        <dbReference type="ChEBI" id="CHEBI:59789"/>
        <dbReference type="ChEBI" id="CHEBI:64694"/>
        <dbReference type="ChEBI" id="CHEBI:84443"/>
        <dbReference type="EC" id="2.1.1.114"/>
    </reaction>
</comment>
<keyword evidence="1 5" id="KW-0489">Methyltransferase</keyword>
<comment type="subcellular location">
    <subcellularLocation>
        <location evidence="5">Mitochondrion inner membrane</location>
        <topology evidence="5">Peripheral membrane protein</topology>
        <orientation evidence="5">Matrix side</orientation>
    </subcellularLocation>
</comment>
<dbReference type="HAMAP" id="MF_00472">
    <property type="entry name" value="UbiG"/>
    <property type="match status" value="1"/>
</dbReference>
<accession>A0A9W4U6N9</accession>
<keyword evidence="5" id="KW-0999">Mitochondrion inner membrane</keyword>
<dbReference type="GO" id="GO:0010420">
    <property type="term" value="F:polyprenyldihydroxybenzoate methyltransferase activity"/>
    <property type="evidence" value="ECO:0007669"/>
    <property type="project" value="UniProtKB-UniRule"/>
</dbReference>
<dbReference type="Proteomes" id="UP001152607">
    <property type="component" value="Unassembled WGS sequence"/>
</dbReference>
<dbReference type="PANTHER" id="PTHR43464">
    <property type="entry name" value="METHYLTRANSFERASE"/>
    <property type="match status" value="1"/>
</dbReference>
<keyword evidence="4 5" id="KW-0949">S-adenosyl-L-methionine</keyword>
<dbReference type="NCBIfam" id="TIGR01983">
    <property type="entry name" value="UbiG"/>
    <property type="match status" value="1"/>
</dbReference>
<dbReference type="InterPro" id="IPR010233">
    <property type="entry name" value="UbiG_MeTrfase"/>
</dbReference>
<keyword evidence="5" id="KW-0460">Magnesium</keyword>
<dbReference type="GO" id="GO:0046872">
    <property type="term" value="F:metal ion binding"/>
    <property type="evidence" value="ECO:0007669"/>
    <property type="project" value="UniProtKB-KW"/>
</dbReference>
<feature type="binding site" evidence="5">
    <location>
        <position position="91"/>
    </location>
    <ligand>
        <name>S-adenosyl-L-methionine</name>
        <dbReference type="ChEBI" id="CHEBI:59789"/>
    </ligand>
</feature>
<dbReference type="GO" id="GO:0061542">
    <property type="term" value="F:3-demethylubiquinol 3-O-methyltransferase activity"/>
    <property type="evidence" value="ECO:0007669"/>
    <property type="project" value="UniProtKB-UniRule"/>
</dbReference>
<keyword evidence="5" id="KW-0472">Membrane</keyword>
<protein>
    <recommendedName>
        <fullName evidence="5">Ubiquinone biosynthesis O-methyltransferase, mitochondrial</fullName>
    </recommendedName>
    <alternativeName>
        <fullName evidence="5">3-demethylubiquinol 3-O-methyltransferase</fullName>
        <ecNumber evidence="5">2.1.1.64</ecNumber>
    </alternativeName>
    <alternativeName>
        <fullName evidence="5">3-demethylubiquinone 3-O-methyltransferase</fullName>
        <ecNumber evidence="5">2.1.1.-</ecNumber>
    </alternativeName>
    <alternativeName>
        <fullName evidence="5">Polyprenyldihydroxybenzoate methyltransferase</fullName>
        <ecNumber evidence="5">2.1.1.114</ecNumber>
    </alternativeName>
</protein>
<feature type="binding site" evidence="5">
    <location>
        <position position="198"/>
    </location>
    <ligand>
        <name>S-adenosyl-L-methionine</name>
        <dbReference type="ChEBI" id="CHEBI:59789"/>
    </ligand>
</feature>
<comment type="similarity">
    <text evidence="5">Belongs to the class I-like SAM-binding methyltransferase superfamily. UbiG/COQ3 family.</text>
</comment>
<evidence type="ECO:0000313" key="8">
    <source>
        <dbReference type="Proteomes" id="UP001152607"/>
    </source>
</evidence>
<gene>
    <name evidence="5" type="primary">COQ3</name>
    <name evidence="7" type="ORF">PDIGIT_LOCUS3803</name>
</gene>
<comment type="cofactor">
    <cofactor evidence="5">
        <name>Mg(2+)</name>
        <dbReference type="ChEBI" id="CHEBI:18420"/>
    </cofactor>
</comment>
<sequence>MKSSRSLRSLATICRQQTADPLRMFHNVRTTRVPTIPTSRPYSSSTTTSTTPPPPKSSVDPTEVAHFNALASSWWDPHGPSRILHLMNPLRHTFISRCMHGTPRTSKPPSALPSKNLRYLDVGCGGGIFAESAARLPTTASVTAIDPTPSVLAIAESHKRRDPTLTLPGRLNYLNTSIEHLPVPSNPSNDAYDIVSIFEVLEHVSAPGPFLEMAMKQVKPGGWLVMSTIARTWTSWLVTNVVAEDVLGIVPKGTHEWSKYVNEDELRAWFLERGWGRVGNEMRVQGVMYVPGLGWQEVGGSESWGNYFLAVRRPDDE</sequence>
<evidence type="ECO:0000256" key="6">
    <source>
        <dbReference type="SAM" id="MobiDB-lite"/>
    </source>
</evidence>
<dbReference type="InterPro" id="IPR029063">
    <property type="entry name" value="SAM-dependent_MTases_sf"/>
</dbReference>
<comment type="pathway">
    <text evidence="5">Cofactor biosynthesis; ubiquinone biosynthesis.</text>
</comment>
<keyword evidence="5" id="KW-0496">Mitochondrion</keyword>
<comment type="catalytic activity">
    <reaction evidence="5">
        <text>a 3-demethylubiquinone + S-adenosyl-L-methionine = a ubiquinone + S-adenosyl-L-homocysteine</text>
        <dbReference type="Rhea" id="RHEA:81215"/>
        <dbReference type="Rhea" id="RHEA-COMP:9565"/>
        <dbReference type="Rhea" id="RHEA-COMP:19654"/>
        <dbReference type="ChEBI" id="CHEBI:16389"/>
        <dbReference type="ChEBI" id="CHEBI:57856"/>
        <dbReference type="ChEBI" id="CHEBI:59789"/>
        <dbReference type="ChEBI" id="CHEBI:231825"/>
    </reaction>
</comment>
<dbReference type="EC" id="2.1.1.64" evidence="5"/>
<feature type="binding site" evidence="5">
    <location>
        <position position="202"/>
    </location>
    <ligand>
        <name>Mg(2+)</name>
        <dbReference type="ChEBI" id="CHEBI:18420"/>
    </ligand>
</feature>
<comment type="catalytic activity">
    <reaction evidence="5">
        <text>a 3-demethylubiquinol + S-adenosyl-L-methionine = a ubiquinol + S-adenosyl-L-homocysteine + H(+)</text>
        <dbReference type="Rhea" id="RHEA:44380"/>
        <dbReference type="Rhea" id="RHEA-COMP:9566"/>
        <dbReference type="Rhea" id="RHEA-COMP:10914"/>
        <dbReference type="ChEBI" id="CHEBI:15378"/>
        <dbReference type="ChEBI" id="CHEBI:17976"/>
        <dbReference type="ChEBI" id="CHEBI:57856"/>
        <dbReference type="ChEBI" id="CHEBI:59789"/>
        <dbReference type="ChEBI" id="CHEBI:84422"/>
        <dbReference type="EC" id="2.1.1.64"/>
    </reaction>
</comment>
<feature type="binding site" evidence="5">
    <location>
        <position position="199"/>
    </location>
    <ligand>
        <name>Mg(2+)</name>
        <dbReference type="ChEBI" id="CHEBI:18420"/>
    </ligand>
</feature>
<feature type="compositionally biased region" description="Low complexity" evidence="6">
    <location>
        <begin position="34"/>
        <end position="50"/>
    </location>
</feature>
<dbReference type="PANTHER" id="PTHR43464:SF19">
    <property type="entry name" value="UBIQUINONE BIOSYNTHESIS O-METHYLTRANSFERASE, MITOCHONDRIAL"/>
    <property type="match status" value="1"/>
</dbReference>
<dbReference type="AlphaFoldDB" id="A0A9W4U6N9"/>
<comment type="subunit">
    <text evidence="5">Component of a multi-subunit COQ enzyme complex, composed of at least COQ3, COQ4, COQ5, COQ6, COQ7 and COQ9.</text>
</comment>
<evidence type="ECO:0000256" key="1">
    <source>
        <dbReference type="ARBA" id="ARBA00022603"/>
    </source>
</evidence>
<dbReference type="EMBL" id="CAOQHR010000002">
    <property type="protein sequence ID" value="CAI6325913.1"/>
    <property type="molecule type" value="Genomic_DNA"/>
</dbReference>
<dbReference type="GO" id="GO:0031314">
    <property type="term" value="C:extrinsic component of mitochondrial inner membrane"/>
    <property type="evidence" value="ECO:0007669"/>
    <property type="project" value="UniProtKB-UniRule"/>
</dbReference>
<dbReference type="EC" id="2.1.1.114" evidence="5"/>
<dbReference type="Pfam" id="PF13489">
    <property type="entry name" value="Methyltransf_23"/>
    <property type="match status" value="1"/>
</dbReference>
<feature type="binding site" evidence="5">
    <location>
        <position position="123"/>
    </location>
    <ligand>
        <name>S-adenosyl-L-methionine</name>
        <dbReference type="ChEBI" id="CHEBI:59789"/>
    </ligand>
</feature>
<feature type="region of interest" description="Disordered" evidence="6">
    <location>
        <begin position="30"/>
        <end position="61"/>
    </location>
</feature>
<proteinExistence type="inferred from homology"/>
<keyword evidence="5" id="KW-0479">Metal-binding</keyword>
<keyword evidence="2 5" id="KW-0808">Transferase</keyword>
<dbReference type="SUPFAM" id="SSF53335">
    <property type="entry name" value="S-adenosyl-L-methionine-dependent methyltransferases"/>
    <property type="match status" value="1"/>
</dbReference>
<dbReference type="GO" id="GO:0032259">
    <property type="term" value="P:methylation"/>
    <property type="evidence" value="ECO:0007669"/>
    <property type="project" value="UniProtKB-KW"/>
</dbReference>
<evidence type="ECO:0000256" key="5">
    <source>
        <dbReference type="HAMAP-Rule" id="MF_03190"/>
    </source>
</evidence>
<keyword evidence="3 5" id="KW-0831">Ubiquinone biosynthesis</keyword>
<comment type="caution">
    <text evidence="7">The sequence shown here is derived from an EMBL/GenBank/DDBJ whole genome shotgun (WGS) entry which is preliminary data.</text>
</comment>
<evidence type="ECO:0000256" key="3">
    <source>
        <dbReference type="ARBA" id="ARBA00022688"/>
    </source>
</evidence>
<dbReference type="CDD" id="cd02440">
    <property type="entry name" value="AdoMet_MTases"/>
    <property type="match status" value="1"/>
</dbReference>
<organism evidence="7 8">
    <name type="scientific">Periconia digitata</name>
    <dbReference type="NCBI Taxonomy" id="1303443"/>
    <lineage>
        <taxon>Eukaryota</taxon>
        <taxon>Fungi</taxon>
        <taxon>Dikarya</taxon>
        <taxon>Ascomycota</taxon>
        <taxon>Pezizomycotina</taxon>
        <taxon>Dothideomycetes</taxon>
        <taxon>Pleosporomycetidae</taxon>
        <taxon>Pleosporales</taxon>
        <taxon>Massarineae</taxon>
        <taxon>Periconiaceae</taxon>
        <taxon>Periconia</taxon>
    </lineage>
</organism>
<comment type="function">
    <text evidence="5">O-methyltransferase required for two non-consecutive steps during ubiquinone biosynthesis. Catalyzes the 2 O-methylation of 3,4-dihydroxy-5-(all-trans-polyprenyl)benzoic acid into 4-hydroxy-3-methoxy-5-(all-trans-polyprenyl)benzoic acid. Also catalyzes the last step of ubiquinone biosynthesis by mediating methylation of 3-demethylubiquinone into ubiquinone. Also able to mediate the methylation of 3-demethylubiquinol into ubiquinol.</text>
</comment>
<keyword evidence="8" id="KW-1185">Reference proteome</keyword>
<feature type="binding site" evidence="5">
    <location>
        <position position="203"/>
    </location>
    <ligand>
        <name>Mg(2+)</name>
        <dbReference type="ChEBI" id="CHEBI:18420"/>
    </ligand>
</feature>
<reference evidence="7" key="1">
    <citation type="submission" date="2023-01" db="EMBL/GenBank/DDBJ databases">
        <authorList>
            <person name="Van Ghelder C."/>
            <person name="Rancurel C."/>
        </authorList>
    </citation>
    <scope>NUCLEOTIDE SEQUENCE</scope>
    <source>
        <strain evidence="7">CNCM I-4278</strain>
    </source>
</reference>
<evidence type="ECO:0000313" key="7">
    <source>
        <dbReference type="EMBL" id="CAI6325913.1"/>
    </source>
</evidence>
<evidence type="ECO:0000256" key="2">
    <source>
        <dbReference type="ARBA" id="ARBA00022679"/>
    </source>
</evidence>
<dbReference type="OrthoDB" id="3265906at2759"/>
<dbReference type="EC" id="2.1.1.-" evidence="5"/>
<evidence type="ECO:0000256" key="4">
    <source>
        <dbReference type="ARBA" id="ARBA00022691"/>
    </source>
</evidence>
<name>A0A9W4U6N9_9PLEO</name>
<dbReference type="Gene3D" id="3.40.50.150">
    <property type="entry name" value="Vaccinia Virus protein VP39"/>
    <property type="match status" value="1"/>
</dbReference>